<name>A0A9K3LAU8_9STRA</name>
<keyword evidence="2" id="KW-1185">Reference proteome</keyword>
<reference evidence="1" key="2">
    <citation type="submission" date="2021-04" db="EMBL/GenBank/DDBJ databases">
        <authorList>
            <person name="Podell S."/>
        </authorList>
    </citation>
    <scope>NUCLEOTIDE SEQUENCE</scope>
    <source>
        <strain evidence="1">Hildebrandi</strain>
    </source>
</reference>
<sequence>MNPISKSFLLSAVAATTVGYCFQVVLAYTPSIPSFVHKNTIDISSVLAETEAALKIANAEDDWEGISSMMRDQKVVPPQMQVPPKIQHRPTPPTSDPMDIINVLAEAEAALQAAGIQHELDVVTDLLAESIEETKSVTKRLASHRSKGLSSSAWDATNAIAMNTGKAIVSFTLEQMQEGSEVSKFSQAVARKLKKQLSTVDFTQLGKAHEERMQQLLSDMLKNHNFVHNDLLSLVDPSKAESIFSLNENIASWQQRVKDFVHDAFQSPFAKVWDDRASYVDGNEVVSSMEKAENFTKPPNSLYFMTEKKQAAIAIPSVQEKTFDAPSFVAGRKHSKSSFTVALAKQFVKAWVQYTNKMLKLSSALRSAYARGTFVETNFELLEIEYSSRLAMVIKSKTTRSVSEETLGPSQAESIPYFARVQTDDH</sequence>
<organism evidence="1 2">
    <name type="scientific">Nitzschia inconspicua</name>
    <dbReference type="NCBI Taxonomy" id="303405"/>
    <lineage>
        <taxon>Eukaryota</taxon>
        <taxon>Sar</taxon>
        <taxon>Stramenopiles</taxon>
        <taxon>Ochrophyta</taxon>
        <taxon>Bacillariophyta</taxon>
        <taxon>Bacillariophyceae</taxon>
        <taxon>Bacillariophycidae</taxon>
        <taxon>Bacillariales</taxon>
        <taxon>Bacillariaceae</taxon>
        <taxon>Nitzschia</taxon>
    </lineage>
</organism>
<accession>A0A9K3LAU8</accession>
<proteinExistence type="predicted"/>
<evidence type="ECO:0000313" key="2">
    <source>
        <dbReference type="Proteomes" id="UP000693970"/>
    </source>
</evidence>
<dbReference type="EMBL" id="JAGRRH010000014">
    <property type="protein sequence ID" value="KAG7358970.1"/>
    <property type="molecule type" value="Genomic_DNA"/>
</dbReference>
<comment type="caution">
    <text evidence="1">The sequence shown here is derived from an EMBL/GenBank/DDBJ whole genome shotgun (WGS) entry which is preliminary data.</text>
</comment>
<reference evidence="1" key="1">
    <citation type="journal article" date="2021" name="Sci. Rep.">
        <title>Diploid genomic architecture of Nitzschia inconspicua, an elite biomass production diatom.</title>
        <authorList>
            <person name="Oliver A."/>
            <person name="Podell S."/>
            <person name="Pinowska A."/>
            <person name="Traller J.C."/>
            <person name="Smith S.R."/>
            <person name="McClure R."/>
            <person name="Beliaev A."/>
            <person name="Bohutskyi P."/>
            <person name="Hill E.A."/>
            <person name="Rabines A."/>
            <person name="Zheng H."/>
            <person name="Allen L.Z."/>
            <person name="Kuo A."/>
            <person name="Grigoriev I.V."/>
            <person name="Allen A.E."/>
            <person name="Hazlebeck D."/>
            <person name="Allen E.E."/>
        </authorList>
    </citation>
    <scope>NUCLEOTIDE SEQUENCE</scope>
    <source>
        <strain evidence="1">Hildebrandi</strain>
    </source>
</reference>
<dbReference type="Proteomes" id="UP000693970">
    <property type="component" value="Unassembled WGS sequence"/>
</dbReference>
<protein>
    <submittedName>
        <fullName evidence="1">Uncharacterized protein</fullName>
    </submittedName>
</protein>
<gene>
    <name evidence="1" type="ORF">IV203_015559</name>
</gene>
<evidence type="ECO:0000313" key="1">
    <source>
        <dbReference type="EMBL" id="KAG7358970.1"/>
    </source>
</evidence>
<dbReference type="AlphaFoldDB" id="A0A9K3LAU8"/>